<proteinExistence type="predicted"/>
<evidence type="ECO:0000313" key="1">
    <source>
        <dbReference type="EMBL" id="MBC4017993.1"/>
    </source>
</evidence>
<comment type="caution">
    <text evidence="1">The sequence shown here is derived from an EMBL/GenBank/DDBJ whole genome shotgun (WGS) entry which is preliminary data.</text>
</comment>
<dbReference type="AlphaFoldDB" id="A0A9X0R373"/>
<reference evidence="1" key="1">
    <citation type="submission" date="2020-08" db="EMBL/GenBank/DDBJ databases">
        <authorList>
            <person name="Hu Y."/>
            <person name="Nguyen S.V."/>
            <person name="Li F."/>
            <person name="Fanning S."/>
        </authorList>
    </citation>
    <scope>NUCLEOTIDE SEQUENCE</scope>
    <source>
        <strain evidence="1">SYSU D8009</strain>
    </source>
</reference>
<keyword evidence="2" id="KW-1185">Reference proteome</keyword>
<organism evidence="1 2">
    <name type="scientific">Siccirubricoccus deserti</name>
    <dbReference type="NCBI Taxonomy" id="2013562"/>
    <lineage>
        <taxon>Bacteria</taxon>
        <taxon>Pseudomonadati</taxon>
        <taxon>Pseudomonadota</taxon>
        <taxon>Alphaproteobacteria</taxon>
        <taxon>Acetobacterales</taxon>
        <taxon>Roseomonadaceae</taxon>
        <taxon>Siccirubricoccus</taxon>
    </lineage>
</organism>
<dbReference type="Proteomes" id="UP000600101">
    <property type="component" value="Unassembled WGS sequence"/>
</dbReference>
<dbReference type="RefSeq" id="WP_186772749.1">
    <property type="nucleotide sequence ID" value="NZ_JACOMF010000039.1"/>
</dbReference>
<protein>
    <submittedName>
        <fullName evidence="1">Uncharacterized protein</fullName>
    </submittedName>
</protein>
<gene>
    <name evidence="1" type="ORF">H7965_22080</name>
</gene>
<accession>A0A9X0R373</accession>
<name>A0A9X0R373_9PROT</name>
<dbReference type="EMBL" id="JACOMF010000039">
    <property type="protein sequence ID" value="MBC4017993.1"/>
    <property type="molecule type" value="Genomic_DNA"/>
</dbReference>
<sequence length="55" mass="5543">MALGSAMARAAAKLGGFPLAAPAGLAWKRQRLLPTDTDAPVATLADGLWQPIAAA</sequence>
<evidence type="ECO:0000313" key="2">
    <source>
        <dbReference type="Proteomes" id="UP000600101"/>
    </source>
</evidence>